<protein>
    <submittedName>
        <fullName evidence="2">Uncharacterized protein</fullName>
    </submittedName>
</protein>
<reference evidence="2" key="1">
    <citation type="submission" date="2024-03" db="EMBL/GenBank/DDBJ databases">
        <title>WGS assembly of Saponaria officinalis var. Norfolk2.</title>
        <authorList>
            <person name="Jenkins J."/>
            <person name="Shu S."/>
            <person name="Grimwood J."/>
            <person name="Barry K."/>
            <person name="Goodstein D."/>
            <person name="Schmutz J."/>
            <person name="Leebens-Mack J."/>
            <person name="Osbourn A."/>
        </authorList>
    </citation>
    <scope>NUCLEOTIDE SEQUENCE [LARGE SCALE GENOMIC DNA]</scope>
    <source>
        <strain evidence="2">JIC</strain>
    </source>
</reference>
<feature type="signal peptide" evidence="1">
    <location>
        <begin position="1"/>
        <end position="28"/>
    </location>
</feature>
<keyword evidence="1" id="KW-0732">Signal</keyword>
<sequence>MSSLSSSLRSLLLLALLLASSYLVSLNAIPISRLNKLPTKGADIFVSKPMTQSEIRGKDNKIEKSMIEGRMDIELNDYGATSSNPVHTPRPPN</sequence>
<organism evidence="2 3">
    <name type="scientific">Saponaria officinalis</name>
    <name type="common">Common soapwort</name>
    <name type="synonym">Lychnis saponaria</name>
    <dbReference type="NCBI Taxonomy" id="3572"/>
    <lineage>
        <taxon>Eukaryota</taxon>
        <taxon>Viridiplantae</taxon>
        <taxon>Streptophyta</taxon>
        <taxon>Embryophyta</taxon>
        <taxon>Tracheophyta</taxon>
        <taxon>Spermatophyta</taxon>
        <taxon>Magnoliopsida</taxon>
        <taxon>eudicotyledons</taxon>
        <taxon>Gunneridae</taxon>
        <taxon>Pentapetalae</taxon>
        <taxon>Caryophyllales</taxon>
        <taxon>Caryophyllaceae</taxon>
        <taxon>Caryophylleae</taxon>
        <taxon>Saponaria</taxon>
    </lineage>
</organism>
<comment type="caution">
    <text evidence="2">The sequence shown here is derived from an EMBL/GenBank/DDBJ whole genome shotgun (WGS) entry which is preliminary data.</text>
</comment>
<dbReference type="AlphaFoldDB" id="A0AAW1H1L9"/>
<evidence type="ECO:0000313" key="2">
    <source>
        <dbReference type="EMBL" id="KAK9671077.1"/>
    </source>
</evidence>
<name>A0AAW1H1L9_SAPOF</name>
<dbReference type="Proteomes" id="UP001443914">
    <property type="component" value="Unassembled WGS sequence"/>
</dbReference>
<feature type="chain" id="PRO_5043530846" evidence="1">
    <location>
        <begin position="29"/>
        <end position="93"/>
    </location>
</feature>
<evidence type="ECO:0000256" key="1">
    <source>
        <dbReference type="SAM" id="SignalP"/>
    </source>
</evidence>
<proteinExistence type="predicted"/>
<evidence type="ECO:0000313" key="3">
    <source>
        <dbReference type="Proteomes" id="UP001443914"/>
    </source>
</evidence>
<dbReference type="EMBL" id="JBDFQZ010000012">
    <property type="protein sequence ID" value="KAK9671077.1"/>
    <property type="molecule type" value="Genomic_DNA"/>
</dbReference>
<dbReference type="PANTHER" id="PTHR33474:SF28">
    <property type="entry name" value="OS01G0815400 PROTEIN"/>
    <property type="match status" value="1"/>
</dbReference>
<dbReference type="PANTHER" id="PTHR33474">
    <property type="entry name" value="TRANSMEMBRANE PROTEIN"/>
    <property type="match status" value="1"/>
</dbReference>
<keyword evidence="3" id="KW-1185">Reference proteome</keyword>
<accession>A0AAW1H1L9</accession>
<gene>
    <name evidence="2" type="ORF">RND81_12G005100</name>
</gene>